<dbReference type="EMBL" id="LGUG01000003">
    <property type="protein sequence ID" value="KON98926.1"/>
    <property type="molecule type" value="Genomic_DNA"/>
</dbReference>
<evidence type="ECO:0000313" key="4">
    <source>
        <dbReference type="Proteomes" id="UP000037269"/>
    </source>
</evidence>
<dbReference type="EMBL" id="FNED01000085">
    <property type="protein sequence ID" value="SDK60497.1"/>
    <property type="molecule type" value="Genomic_DNA"/>
</dbReference>
<dbReference type="RefSeq" id="WP_043065886.1">
    <property type="nucleotide sequence ID" value="NZ_BJOA01000372.1"/>
</dbReference>
<dbReference type="Proteomes" id="UP000182836">
    <property type="component" value="Unassembled WGS sequence"/>
</dbReference>
<organism evidence="2 4">
    <name type="scientific">Aneurinibacillus migulanus</name>
    <name type="common">Bacillus migulanus</name>
    <dbReference type="NCBI Taxonomy" id="47500"/>
    <lineage>
        <taxon>Bacteria</taxon>
        <taxon>Bacillati</taxon>
        <taxon>Bacillota</taxon>
        <taxon>Bacilli</taxon>
        <taxon>Bacillales</taxon>
        <taxon>Paenibacillaceae</taxon>
        <taxon>Aneurinibacillus group</taxon>
        <taxon>Aneurinibacillus</taxon>
    </lineage>
</organism>
<reference evidence="2 4" key="1">
    <citation type="submission" date="2015-07" db="EMBL/GenBank/DDBJ databases">
        <title>Fjat-14205 dsm 2895.</title>
        <authorList>
            <person name="Liu B."/>
            <person name="Wang J."/>
            <person name="Zhu Y."/>
            <person name="Liu G."/>
            <person name="Chen Q."/>
            <person name="Chen Z."/>
            <person name="Lan J."/>
            <person name="Che J."/>
            <person name="Ge C."/>
            <person name="Shi H."/>
            <person name="Pan Z."/>
            <person name="Liu X."/>
        </authorList>
    </citation>
    <scope>NUCLEOTIDE SEQUENCE [LARGE SCALE GENOMIC DNA]</scope>
    <source>
        <strain evidence="2 4">DSM 2895</strain>
    </source>
</reference>
<dbReference type="PATRIC" id="fig|47500.8.peg.6729"/>
<accession>A0A0D1V8W2</accession>
<evidence type="ECO:0000313" key="1">
    <source>
        <dbReference type="EMBL" id="KON97744.1"/>
    </source>
</evidence>
<evidence type="ECO:0000313" key="3">
    <source>
        <dbReference type="EMBL" id="SDK60497.1"/>
    </source>
</evidence>
<protein>
    <submittedName>
        <fullName evidence="2">Uncharacterized protein</fullName>
    </submittedName>
</protein>
<sequence>MGYLQVAGVEYLTLTIMSYSNAKIIEFTEEGAKETSLEETNHYRIMKQFFEDKDRLLHHLLNL</sequence>
<reference evidence="3 5" key="2">
    <citation type="submission" date="2016-10" db="EMBL/GenBank/DDBJ databases">
        <authorList>
            <person name="de Groot N.N."/>
        </authorList>
    </citation>
    <scope>NUCLEOTIDE SEQUENCE [LARGE SCALE GENOMIC DNA]</scope>
    <source>
        <strain evidence="3 5">DSM 2895</strain>
    </source>
</reference>
<evidence type="ECO:0000313" key="5">
    <source>
        <dbReference type="Proteomes" id="UP000182836"/>
    </source>
</evidence>
<proteinExistence type="predicted"/>
<gene>
    <name evidence="2" type="ORF">AF333_01600</name>
    <name evidence="1" type="ORF">AF333_22220</name>
    <name evidence="3" type="ORF">SAMN04487909_1853</name>
</gene>
<dbReference type="AlphaFoldDB" id="A0A0D1V8W2"/>
<dbReference type="GeneID" id="42307855"/>
<keyword evidence="4" id="KW-1185">Reference proteome</keyword>
<dbReference type="Proteomes" id="UP000037269">
    <property type="component" value="Unassembled WGS sequence"/>
</dbReference>
<dbReference type="EMBL" id="LGUG01000004">
    <property type="protein sequence ID" value="KON97744.1"/>
    <property type="molecule type" value="Genomic_DNA"/>
</dbReference>
<name>A0A0D1V8W2_ANEMI</name>
<evidence type="ECO:0000313" key="2">
    <source>
        <dbReference type="EMBL" id="KON98926.1"/>
    </source>
</evidence>